<accession>A0A1K1R301</accession>
<reference evidence="1 2" key="1">
    <citation type="submission" date="2016-11" db="EMBL/GenBank/DDBJ databases">
        <authorList>
            <person name="Jaros S."/>
            <person name="Januszkiewicz K."/>
            <person name="Wedrychowicz H."/>
        </authorList>
    </citation>
    <scope>NUCLEOTIDE SEQUENCE [LARGE SCALE GENOMIC DNA]</scope>
    <source>
        <strain evidence="1 2">DSM 784</strain>
    </source>
</reference>
<name>A0A1K1R301_9BACT</name>
<proteinExistence type="predicted"/>
<organism evidence="1 2">
    <name type="scientific">Chitinophaga sancti</name>
    <dbReference type="NCBI Taxonomy" id="1004"/>
    <lineage>
        <taxon>Bacteria</taxon>
        <taxon>Pseudomonadati</taxon>
        <taxon>Bacteroidota</taxon>
        <taxon>Chitinophagia</taxon>
        <taxon>Chitinophagales</taxon>
        <taxon>Chitinophagaceae</taxon>
        <taxon>Chitinophaga</taxon>
    </lineage>
</organism>
<sequence>MKDSINNKGIFNIQQDRGDFLKKGILPASPAVLAPGILFSQSERDKLSKRIKESYF</sequence>
<protein>
    <submittedName>
        <fullName evidence="1">Uncharacterized protein</fullName>
    </submittedName>
</protein>
<evidence type="ECO:0000313" key="1">
    <source>
        <dbReference type="EMBL" id="SFW66543.1"/>
    </source>
</evidence>
<dbReference type="EMBL" id="FPIZ01000010">
    <property type="protein sequence ID" value="SFW66543.1"/>
    <property type="molecule type" value="Genomic_DNA"/>
</dbReference>
<dbReference type="STRING" id="1004.SAMN05661012_03331"/>
<dbReference type="AlphaFoldDB" id="A0A1K1R301"/>
<evidence type="ECO:0000313" key="2">
    <source>
        <dbReference type="Proteomes" id="UP000183788"/>
    </source>
</evidence>
<dbReference type="Proteomes" id="UP000183788">
    <property type="component" value="Unassembled WGS sequence"/>
</dbReference>
<gene>
    <name evidence="1" type="ORF">SAMN05661012_03331</name>
</gene>